<organism evidence="1 2">
    <name type="scientific">Austropuccinia psidii MF-1</name>
    <dbReference type="NCBI Taxonomy" id="1389203"/>
    <lineage>
        <taxon>Eukaryota</taxon>
        <taxon>Fungi</taxon>
        <taxon>Dikarya</taxon>
        <taxon>Basidiomycota</taxon>
        <taxon>Pucciniomycotina</taxon>
        <taxon>Pucciniomycetes</taxon>
        <taxon>Pucciniales</taxon>
        <taxon>Sphaerophragmiaceae</taxon>
        <taxon>Austropuccinia</taxon>
    </lineage>
</organism>
<evidence type="ECO:0000313" key="1">
    <source>
        <dbReference type="EMBL" id="MBW0479266.1"/>
    </source>
</evidence>
<gene>
    <name evidence="1" type="ORF">O181_018981</name>
</gene>
<name>A0A9Q3C6A8_9BASI</name>
<dbReference type="EMBL" id="AVOT02005513">
    <property type="protein sequence ID" value="MBW0479266.1"/>
    <property type="molecule type" value="Genomic_DNA"/>
</dbReference>
<dbReference type="Gene3D" id="3.30.70.270">
    <property type="match status" value="1"/>
</dbReference>
<dbReference type="SUPFAM" id="SSF56672">
    <property type="entry name" value="DNA/RNA polymerases"/>
    <property type="match status" value="1"/>
</dbReference>
<reference evidence="1" key="1">
    <citation type="submission" date="2021-03" db="EMBL/GenBank/DDBJ databases">
        <title>Draft genome sequence of rust myrtle Austropuccinia psidii MF-1, a brazilian biotype.</title>
        <authorList>
            <person name="Quecine M.C."/>
            <person name="Pachon D.M.R."/>
            <person name="Bonatelli M.L."/>
            <person name="Correr F.H."/>
            <person name="Franceschini L.M."/>
            <person name="Leite T.F."/>
            <person name="Margarido G.R.A."/>
            <person name="Almeida C.A."/>
            <person name="Ferrarezi J.A."/>
            <person name="Labate C.A."/>
        </authorList>
    </citation>
    <scope>NUCLEOTIDE SEQUENCE</scope>
    <source>
        <strain evidence="1">MF-1</strain>
    </source>
</reference>
<dbReference type="AlphaFoldDB" id="A0A9Q3C6A8"/>
<protein>
    <submittedName>
        <fullName evidence="1">Uncharacterized protein</fullName>
    </submittedName>
</protein>
<dbReference type="Proteomes" id="UP000765509">
    <property type="component" value="Unassembled WGS sequence"/>
</dbReference>
<proteinExistence type="predicted"/>
<comment type="caution">
    <text evidence="1">The sequence shown here is derived from an EMBL/GenBank/DDBJ whole genome shotgun (WGS) entry which is preliminary data.</text>
</comment>
<accession>A0A9Q3C6A8</accession>
<dbReference type="InterPro" id="IPR043128">
    <property type="entry name" value="Rev_trsase/Diguanyl_cyclase"/>
</dbReference>
<dbReference type="Gene3D" id="3.10.10.10">
    <property type="entry name" value="HIV Type 1 Reverse Transcriptase, subunit A, domain 1"/>
    <property type="match status" value="1"/>
</dbReference>
<dbReference type="OrthoDB" id="6776860at2759"/>
<evidence type="ECO:0000313" key="2">
    <source>
        <dbReference type="Proteomes" id="UP000765509"/>
    </source>
</evidence>
<dbReference type="InterPro" id="IPR043502">
    <property type="entry name" value="DNA/RNA_pol_sf"/>
</dbReference>
<keyword evidence="2" id="KW-1185">Reference proteome</keyword>
<sequence length="182" mass="21027">MPKQMAVVCSNKDIHREEFLTDQLFEAQINPCLSPKMRHELINVLYTYKHAFASDNEALGAIREHKVDITPNIDRPYPPVLRRPAYQAGPRARESLGKHIQELIQLGVLRKVGNDEDVEVKNPVIISWLNDKLMMVGYFRESNTYTAPDSYLITIIQEFLTQLSKTNYITSMDALKFFMKIL</sequence>